<gene>
    <name evidence="1" type="ORF">NIES80_39340</name>
</gene>
<dbReference type="OrthoDB" id="495562at2"/>
<comment type="caution">
    <text evidence="1">The sequence shown here is derived from an EMBL/GenBank/DDBJ whole genome shotgun (WGS) entry which is preliminary data.</text>
</comment>
<sequence length="65" mass="7275">MSIIVNTCPCCGGSVLRHVRYHGVYWFCLSCKQEVPVLNINIVSDTISHLEPHHQEILPQTALSS</sequence>
<protein>
    <submittedName>
        <fullName evidence="1">Uncharacterized protein</fullName>
    </submittedName>
</protein>
<dbReference type="RefSeq" id="WP_137909605.1">
    <property type="nucleotide sequence ID" value="NZ_BJCF01000080.1"/>
</dbReference>
<dbReference type="AlphaFoldDB" id="A0A480ALE4"/>
<accession>A0A480ALE4</accession>
<dbReference type="Proteomes" id="UP000299367">
    <property type="component" value="Unassembled WGS sequence"/>
</dbReference>
<name>A0A480ALE4_9CYAN</name>
<evidence type="ECO:0000313" key="1">
    <source>
        <dbReference type="EMBL" id="GCL44208.1"/>
    </source>
</evidence>
<dbReference type="EMBL" id="BJCF01000080">
    <property type="protein sequence ID" value="GCL44208.1"/>
    <property type="molecule type" value="Genomic_DNA"/>
</dbReference>
<organism evidence="1 2">
    <name type="scientific">Dolichospermum planctonicum</name>
    <dbReference type="NCBI Taxonomy" id="136072"/>
    <lineage>
        <taxon>Bacteria</taxon>
        <taxon>Bacillati</taxon>
        <taxon>Cyanobacteriota</taxon>
        <taxon>Cyanophyceae</taxon>
        <taxon>Nostocales</taxon>
        <taxon>Aphanizomenonaceae</taxon>
        <taxon>Dolichospermum</taxon>
    </lineage>
</organism>
<proteinExistence type="predicted"/>
<reference evidence="2" key="1">
    <citation type="submission" date="2019-02" db="EMBL/GenBank/DDBJ databases">
        <title>Draft genome sequence of Dolichospermum planctonicum NIES-80.</title>
        <authorList>
            <person name="Yamaguchi H."/>
            <person name="Suzuki S."/>
            <person name="Kawachi M."/>
        </authorList>
    </citation>
    <scope>NUCLEOTIDE SEQUENCE [LARGE SCALE GENOMIC DNA]</scope>
    <source>
        <strain evidence="2">NIES-80</strain>
    </source>
</reference>
<evidence type="ECO:0000313" key="2">
    <source>
        <dbReference type="Proteomes" id="UP000299367"/>
    </source>
</evidence>